<evidence type="ECO:0000313" key="2">
    <source>
        <dbReference type="Proteomes" id="UP000004473"/>
    </source>
</evidence>
<sequence>MENVERELGKLVLSNLEMLEKSYGFLVQIDVQFYEKIENQFNAWYEDFKKNSGWHKKPGNKKNQDAIWYCLGEKYDNKKSNIDIDYSWLSACTGIAKYDDGETIEYGIHFGFNRDYFNFTAKTAKQFMQDQFANYPELKEVGFQYIVGSSEHRTIFLPIQLDLKLLIEEYPDYKDQALQPLSDALDKIKNHQAVFDGIAEKLMKHSKLQES</sequence>
<reference evidence="1 2" key="1">
    <citation type="submission" date="2012-04" db="EMBL/GenBank/DDBJ databases">
        <authorList>
            <person name="Harkins D.M."/>
            <person name="Madupu R."/>
            <person name="Durkin A.S."/>
            <person name="Torralba M."/>
            <person name="Methe B."/>
            <person name="Sutton G.G."/>
            <person name="Nelson K.E."/>
        </authorList>
    </citation>
    <scope>NUCLEOTIDE SEQUENCE [LARGE SCALE GENOMIC DNA]</scope>
    <source>
        <strain evidence="1 2">VK64</strain>
    </source>
</reference>
<dbReference type="EMBL" id="AJMT01000045">
    <property type="protein sequence ID" value="EIG29798.1"/>
    <property type="molecule type" value="Genomic_DNA"/>
</dbReference>
<comment type="caution">
    <text evidence="1">The sequence shown here is derived from an EMBL/GenBank/DDBJ whole genome shotgun (WGS) entry which is preliminary data.</text>
</comment>
<proteinExistence type="predicted"/>
<evidence type="ECO:0000313" key="1">
    <source>
        <dbReference type="EMBL" id="EIG29798.1"/>
    </source>
</evidence>
<dbReference type="PATRIC" id="fig|1095748.3.peg.626"/>
<name>I2NVD7_NEISI</name>
<accession>I2NVD7</accession>
<protein>
    <submittedName>
        <fullName evidence="1">Uncharacterized protein</fullName>
    </submittedName>
</protein>
<gene>
    <name evidence="1" type="ORF">HMPREF1051_2096</name>
</gene>
<dbReference type="AlphaFoldDB" id="I2NVD7"/>
<dbReference type="Proteomes" id="UP000004473">
    <property type="component" value="Unassembled WGS sequence"/>
</dbReference>
<organism evidence="1 2">
    <name type="scientific">Neisseria sicca VK64</name>
    <dbReference type="NCBI Taxonomy" id="1095748"/>
    <lineage>
        <taxon>Bacteria</taxon>
        <taxon>Pseudomonadati</taxon>
        <taxon>Pseudomonadota</taxon>
        <taxon>Betaproteobacteria</taxon>
        <taxon>Neisseriales</taxon>
        <taxon>Neisseriaceae</taxon>
        <taxon>Neisseria</taxon>
    </lineage>
</organism>
<dbReference type="RefSeq" id="WP_003764249.1">
    <property type="nucleotide sequence ID" value="NZ_AJMT01000045.1"/>
</dbReference>